<dbReference type="GO" id="GO:0061630">
    <property type="term" value="F:ubiquitin protein ligase activity"/>
    <property type="evidence" value="ECO:0007669"/>
    <property type="project" value="TreeGrafter"/>
</dbReference>
<feature type="region of interest" description="Disordered" evidence="5">
    <location>
        <begin position="109"/>
        <end position="148"/>
    </location>
</feature>
<keyword evidence="1" id="KW-0479">Metal-binding</keyword>
<sequence length="249" mass="27635">MESDDVSELHLSMQERVQRAISRLPTLKKDEIPSEESCPICLTPFDAILEDNATVDGSPEGEPSKQDETAGVTKLVACGHIFCRACLVEWIQGRHGSCPSCRNVFSSIRPASESDTESSDGDYVPGDDEDEEDDGFFDDDGIVVDTDSAFDDMDVEYRDGDWFEDLDYGHDIPIGEEWPPYPDRRRRRGISENLGLSDGDGDSESMSEVEMLALSDELEPEDDDADVYHEDSDSDPVQAPVEDPTVARK</sequence>
<dbReference type="GO" id="GO:0016567">
    <property type="term" value="P:protein ubiquitination"/>
    <property type="evidence" value="ECO:0007669"/>
    <property type="project" value="TreeGrafter"/>
</dbReference>
<dbReference type="GO" id="GO:0008270">
    <property type="term" value="F:zinc ion binding"/>
    <property type="evidence" value="ECO:0007669"/>
    <property type="project" value="UniProtKB-KW"/>
</dbReference>
<evidence type="ECO:0000313" key="8">
    <source>
        <dbReference type="Proteomes" id="UP001215151"/>
    </source>
</evidence>
<proteinExistence type="predicted"/>
<comment type="caution">
    <text evidence="7">The sequence shown here is derived from an EMBL/GenBank/DDBJ whole genome shotgun (WGS) entry which is preliminary data.</text>
</comment>
<name>A0AAD7TWC5_9APHY</name>
<evidence type="ECO:0000256" key="4">
    <source>
        <dbReference type="PROSITE-ProRule" id="PRU00175"/>
    </source>
</evidence>
<dbReference type="PANTHER" id="PTHR45969:SF69">
    <property type="entry name" value="FINGER DOMAIN PROTEIN, PUTATIVE (AFU_ORTHOLOGUE AFUA_3G12190)-RELATED"/>
    <property type="match status" value="1"/>
</dbReference>
<feature type="compositionally biased region" description="Acidic residues" evidence="5">
    <location>
        <begin position="216"/>
        <end position="225"/>
    </location>
</feature>
<accession>A0AAD7TWC5</accession>
<dbReference type="InterPro" id="IPR001841">
    <property type="entry name" value="Znf_RING"/>
</dbReference>
<dbReference type="InterPro" id="IPR018957">
    <property type="entry name" value="Znf_C3HC4_RING-type"/>
</dbReference>
<reference evidence="7" key="1">
    <citation type="submission" date="2022-11" db="EMBL/GenBank/DDBJ databases">
        <title>Genome Sequence of Cubamyces cubensis.</title>
        <authorList>
            <person name="Buettner E."/>
        </authorList>
    </citation>
    <scope>NUCLEOTIDE SEQUENCE</scope>
    <source>
        <strain evidence="7">MPL-01</strain>
    </source>
</reference>
<keyword evidence="3" id="KW-0862">Zinc</keyword>
<evidence type="ECO:0000256" key="5">
    <source>
        <dbReference type="SAM" id="MobiDB-lite"/>
    </source>
</evidence>
<dbReference type="InterPro" id="IPR017907">
    <property type="entry name" value="Znf_RING_CS"/>
</dbReference>
<protein>
    <recommendedName>
        <fullName evidence="6">RING-type domain-containing protein</fullName>
    </recommendedName>
</protein>
<dbReference type="Proteomes" id="UP001215151">
    <property type="component" value="Unassembled WGS sequence"/>
</dbReference>
<dbReference type="EMBL" id="JAPEVG010000119">
    <property type="protein sequence ID" value="KAJ8482234.1"/>
    <property type="molecule type" value="Genomic_DNA"/>
</dbReference>
<evidence type="ECO:0000256" key="3">
    <source>
        <dbReference type="ARBA" id="ARBA00022833"/>
    </source>
</evidence>
<feature type="region of interest" description="Disordered" evidence="5">
    <location>
        <begin position="164"/>
        <end position="249"/>
    </location>
</feature>
<dbReference type="PANTHER" id="PTHR45969">
    <property type="entry name" value="RING ZINC FINGER PROTEIN-RELATED"/>
    <property type="match status" value="1"/>
</dbReference>
<dbReference type="PROSITE" id="PS50089">
    <property type="entry name" value="ZF_RING_2"/>
    <property type="match status" value="1"/>
</dbReference>
<dbReference type="PROSITE" id="PS00518">
    <property type="entry name" value="ZF_RING_1"/>
    <property type="match status" value="1"/>
</dbReference>
<organism evidence="7 8">
    <name type="scientific">Trametes cubensis</name>
    <dbReference type="NCBI Taxonomy" id="1111947"/>
    <lineage>
        <taxon>Eukaryota</taxon>
        <taxon>Fungi</taxon>
        <taxon>Dikarya</taxon>
        <taxon>Basidiomycota</taxon>
        <taxon>Agaricomycotina</taxon>
        <taxon>Agaricomycetes</taxon>
        <taxon>Polyporales</taxon>
        <taxon>Polyporaceae</taxon>
        <taxon>Trametes</taxon>
    </lineage>
</organism>
<dbReference type="SMART" id="SM00184">
    <property type="entry name" value="RING"/>
    <property type="match status" value="1"/>
</dbReference>
<dbReference type="Gene3D" id="3.30.40.10">
    <property type="entry name" value="Zinc/RING finger domain, C3HC4 (zinc finger)"/>
    <property type="match status" value="1"/>
</dbReference>
<evidence type="ECO:0000313" key="7">
    <source>
        <dbReference type="EMBL" id="KAJ8482234.1"/>
    </source>
</evidence>
<gene>
    <name evidence="7" type="ORF">ONZ51_g5507</name>
</gene>
<keyword evidence="2 4" id="KW-0863">Zinc-finger</keyword>
<keyword evidence="8" id="KW-1185">Reference proteome</keyword>
<dbReference type="Pfam" id="PF00097">
    <property type="entry name" value="zf-C3HC4"/>
    <property type="match status" value="1"/>
</dbReference>
<dbReference type="SUPFAM" id="SSF57850">
    <property type="entry name" value="RING/U-box"/>
    <property type="match status" value="1"/>
</dbReference>
<dbReference type="InterPro" id="IPR013083">
    <property type="entry name" value="Znf_RING/FYVE/PHD"/>
</dbReference>
<evidence type="ECO:0000256" key="2">
    <source>
        <dbReference type="ARBA" id="ARBA00022771"/>
    </source>
</evidence>
<feature type="compositionally biased region" description="Acidic residues" evidence="5">
    <location>
        <begin position="114"/>
        <end position="148"/>
    </location>
</feature>
<evidence type="ECO:0000256" key="1">
    <source>
        <dbReference type="ARBA" id="ARBA00022723"/>
    </source>
</evidence>
<dbReference type="AlphaFoldDB" id="A0AAD7TWC5"/>
<evidence type="ECO:0000259" key="6">
    <source>
        <dbReference type="PROSITE" id="PS50089"/>
    </source>
</evidence>
<feature type="domain" description="RING-type" evidence="6">
    <location>
        <begin position="38"/>
        <end position="102"/>
    </location>
</feature>